<reference evidence="1" key="1">
    <citation type="journal article" date="2020" name="Stud. Mycol.">
        <title>101 Dothideomycetes genomes: a test case for predicting lifestyles and emergence of pathogens.</title>
        <authorList>
            <person name="Haridas S."/>
            <person name="Albert R."/>
            <person name="Binder M."/>
            <person name="Bloem J."/>
            <person name="Labutti K."/>
            <person name="Salamov A."/>
            <person name="Andreopoulos B."/>
            <person name="Baker S."/>
            <person name="Barry K."/>
            <person name="Bills G."/>
            <person name="Bluhm B."/>
            <person name="Cannon C."/>
            <person name="Castanera R."/>
            <person name="Culley D."/>
            <person name="Daum C."/>
            <person name="Ezra D."/>
            <person name="Gonzalez J."/>
            <person name="Henrissat B."/>
            <person name="Kuo A."/>
            <person name="Liang C."/>
            <person name="Lipzen A."/>
            <person name="Lutzoni F."/>
            <person name="Magnuson J."/>
            <person name="Mondo S."/>
            <person name="Nolan M."/>
            <person name="Ohm R."/>
            <person name="Pangilinan J."/>
            <person name="Park H.-J."/>
            <person name="Ramirez L."/>
            <person name="Alfaro M."/>
            <person name="Sun H."/>
            <person name="Tritt A."/>
            <person name="Yoshinaga Y."/>
            <person name="Zwiers L.-H."/>
            <person name="Turgeon B."/>
            <person name="Goodwin S."/>
            <person name="Spatafora J."/>
            <person name="Crous P."/>
            <person name="Grigoriev I."/>
        </authorList>
    </citation>
    <scope>NUCLEOTIDE SEQUENCE</scope>
    <source>
        <strain evidence="1">CBS 525.71</strain>
    </source>
</reference>
<name>A0ACB6SED5_9PLEO</name>
<protein>
    <submittedName>
        <fullName evidence="1">NAD(P)-binding protein</fullName>
    </submittedName>
</protein>
<comment type="caution">
    <text evidence="1">The sequence shown here is derived from an EMBL/GenBank/DDBJ whole genome shotgun (WGS) entry which is preliminary data.</text>
</comment>
<dbReference type="EMBL" id="MU006703">
    <property type="protein sequence ID" value="KAF2632358.1"/>
    <property type="molecule type" value="Genomic_DNA"/>
</dbReference>
<dbReference type="Proteomes" id="UP000799754">
    <property type="component" value="Unassembled WGS sequence"/>
</dbReference>
<evidence type="ECO:0000313" key="1">
    <source>
        <dbReference type="EMBL" id="KAF2632358.1"/>
    </source>
</evidence>
<gene>
    <name evidence="1" type="ORF">BU25DRAFT_445423</name>
</gene>
<sequence>MRAVSLSAKGNSSTPYSPTNPAPSSALQVLSDVKIPQASRPGELLIRVNATTVIRDALTWPETYIEEQKILGHDFAGTVVSVDEPLGMSFQVGDEVYGMTEASRAGAWADYMVVTTEEACVKPSRLSWVEAAAVPLSALTAYQALFEKASMRAPDFIRQRGAFETHQAPMMKEVRILVIGASGCVGNYLVQLAKLAGAHVTAASRSNERNKDFLYALGADDVIEYSELTGSGKQYQIIVDTVGGSVLKTCWSLVGDTGSLISVDSASWDFVREQRESDVAQEKDEVNALFFVVSPSRRNLEQISAALDDGLLKPFVANTLPLEDVRLAYDMSSKSTSKRGRVVLVL</sequence>
<evidence type="ECO:0000313" key="2">
    <source>
        <dbReference type="Proteomes" id="UP000799754"/>
    </source>
</evidence>
<accession>A0ACB6SED5</accession>
<proteinExistence type="predicted"/>
<keyword evidence="2" id="KW-1185">Reference proteome</keyword>
<organism evidence="1 2">
    <name type="scientific">Macroventuria anomochaeta</name>
    <dbReference type="NCBI Taxonomy" id="301207"/>
    <lineage>
        <taxon>Eukaryota</taxon>
        <taxon>Fungi</taxon>
        <taxon>Dikarya</taxon>
        <taxon>Ascomycota</taxon>
        <taxon>Pezizomycotina</taxon>
        <taxon>Dothideomycetes</taxon>
        <taxon>Pleosporomycetidae</taxon>
        <taxon>Pleosporales</taxon>
        <taxon>Pleosporineae</taxon>
        <taxon>Didymellaceae</taxon>
        <taxon>Macroventuria</taxon>
    </lineage>
</organism>